<feature type="region of interest" description="Disordered" evidence="1">
    <location>
        <begin position="1"/>
        <end position="20"/>
    </location>
</feature>
<dbReference type="Gramene" id="BGIOSGA014076-TA">
    <property type="protein sequence ID" value="BGIOSGA014076-PA"/>
    <property type="gene ID" value="BGIOSGA014076"/>
</dbReference>
<evidence type="ECO:0000256" key="1">
    <source>
        <dbReference type="SAM" id="MobiDB-lite"/>
    </source>
</evidence>
<dbReference type="EMBL" id="CM000129">
    <property type="protein sequence ID" value="EEC78267.1"/>
    <property type="molecule type" value="Genomic_DNA"/>
</dbReference>
<sequence>MGPVFSSLMYEEEDQGNDSELGDIHVSAREGVIDDIAKHLAAGVDVNMRDNVANVNVS</sequence>
<dbReference type="AlphaFoldDB" id="B8ARI5"/>
<keyword evidence="3" id="KW-1185">Reference proteome</keyword>
<organism evidence="2 3">
    <name type="scientific">Oryza sativa subsp. indica</name>
    <name type="common">Rice</name>
    <dbReference type="NCBI Taxonomy" id="39946"/>
    <lineage>
        <taxon>Eukaryota</taxon>
        <taxon>Viridiplantae</taxon>
        <taxon>Streptophyta</taxon>
        <taxon>Embryophyta</taxon>
        <taxon>Tracheophyta</taxon>
        <taxon>Spermatophyta</taxon>
        <taxon>Magnoliopsida</taxon>
        <taxon>Liliopsida</taxon>
        <taxon>Poales</taxon>
        <taxon>Poaceae</taxon>
        <taxon>BOP clade</taxon>
        <taxon>Oryzoideae</taxon>
        <taxon>Oryzeae</taxon>
        <taxon>Oryzinae</taxon>
        <taxon>Oryza</taxon>
        <taxon>Oryza sativa</taxon>
    </lineage>
</organism>
<dbReference type="STRING" id="39946.B8ARI5"/>
<evidence type="ECO:0000313" key="2">
    <source>
        <dbReference type="EMBL" id="EEC78267.1"/>
    </source>
</evidence>
<dbReference type="HOGENOM" id="CLU_2982443_0_0_1"/>
<reference evidence="2 3" key="1">
    <citation type="journal article" date="2005" name="PLoS Biol.">
        <title>The genomes of Oryza sativa: a history of duplications.</title>
        <authorList>
            <person name="Yu J."/>
            <person name="Wang J."/>
            <person name="Lin W."/>
            <person name="Li S."/>
            <person name="Li H."/>
            <person name="Zhou J."/>
            <person name="Ni P."/>
            <person name="Dong W."/>
            <person name="Hu S."/>
            <person name="Zeng C."/>
            <person name="Zhang J."/>
            <person name="Zhang Y."/>
            <person name="Li R."/>
            <person name="Xu Z."/>
            <person name="Li S."/>
            <person name="Li X."/>
            <person name="Zheng H."/>
            <person name="Cong L."/>
            <person name="Lin L."/>
            <person name="Yin J."/>
            <person name="Geng J."/>
            <person name="Li G."/>
            <person name="Shi J."/>
            <person name="Liu J."/>
            <person name="Lv H."/>
            <person name="Li J."/>
            <person name="Wang J."/>
            <person name="Deng Y."/>
            <person name="Ran L."/>
            <person name="Shi X."/>
            <person name="Wang X."/>
            <person name="Wu Q."/>
            <person name="Li C."/>
            <person name="Ren X."/>
            <person name="Wang J."/>
            <person name="Wang X."/>
            <person name="Li D."/>
            <person name="Liu D."/>
            <person name="Zhang X."/>
            <person name="Ji Z."/>
            <person name="Zhao W."/>
            <person name="Sun Y."/>
            <person name="Zhang Z."/>
            <person name="Bao J."/>
            <person name="Han Y."/>
            <person name="Dong L."/>
            <person name="Ji J."/>
            <person name="Chen P."/>
            <person name="Wu S."/>
            <person name="Liu J."/>
            <person name="Xiao Y."/>
            <person name="Bu D."/>
            <person name="Tan J."/>
            <person name="Yang L."/>
            <person name="Ye C."/>
            <person name="Zhang J."/>
            <person name="Xu J."/>
            <person name="Zhou Y."/>
            <person name="Yu Y."/>
            <person name="Zhang B."/>
            <person name="Zhuang S."/>
            <person name="Wei H."/>
            <person name="Liu B."/>
            <person name="Lei M."/>
            <person name="Yu H."/>
            <person name="Li Y."/>
            <person name="Xu H."/>
            <person name="Wei S."/>
            <person name="He X."/>
            <person name="Fang L."/>
            <person name="Zhang Z."/>
            <person name="Zhang Y."/>
            <person name="Huang X."/>
            <person name="Su Z."/>
            <person name="Tong W."/>
            <person name="Li J."/>
            <person name="Tong Z."/>
            <person name="Li S."/>
            <person name="Ye J."/>
            <person name="Wang L."/>
            <person name="Fang L."/>
            <person name="Lei T."/>
            <person name="Chen C."/>
            <person name="Chen H."/>
            <person name="Xu Z."/>
            <person name="Li H."/>
            <person name="Huang H."/>
            <person name="Zhang F."/>
            <person name="Xu H."/>
            <person name="Li N."/>
            <person name="Zhao C."/>
            <person name="Li S."/>
            <person name="Dong L."/>
            <person name="Huang Y."/>
            <person name="Li L."/>
            <person name="Xi Y."/>
            <person name="Qi Q."/>
            <person name="Li W."/>
            <person name="Zhang B."/>
            <person name="Hu W."/>
            <person name="Zhang Y."/>
            <person name="Tian X."/>
            <person name="Jiao Y."/>
            <person name="Liang X."/>
            <person name="Jin J."/>
            <person name="Gao L."/>
            <person name="Zheng W."/>
            <person name="Hao B."/>
            <person name="Liu S."/>
            <person name="Wang W."/>
            <person name="Yuan L."/>
            <person name="Cao M."/>
            <person name="McDermott J."/>
            <person name="Samudrala R."/>
            <person name="Wang J."/>
            <person name="Wong G.K."/>
            <person name="Yang H."/>
        </authorList>
    </citation>
    <scope>NUCLEOTIDE SEQUENCE [LARGE SCALE GENOMIC DNA]</scope>
    <source>
        <strain evidence="3">cv. 93-11</strain>
    </source>
</reference>
<feature type="compositionally biased region" description="Acidic residues" evidence="1">
    <location>
        <begin position="10"/>
        <end position="20"/>
    </location>
</feature>
<evidence type="ECO:0000313" key="3">
    <source>
        <dbReference type="Proteomes" id="UP000007015"/>
    </source>
</evidence>
<dbReference type="Proteomes" id="UP000007015">
    <property type="component" value="Chromosome 4"/>
</dbReference>
<gene>
    <name evidence="2" type="ORF">OsI_17955</name>
</gene>
<name>B8ARI5_ORYSI</name>
<proteinExistence type="predicted"/>
<accession>B8ARI5</accession>
<protein>
    <submittedName>
        <fullName evidence="2">Uncharacterized protein</fullName>
    </submittedName>
</protein>
<dbReference type="OMA" id="XGNDSEL"/>